<keyword evidence="4" id="KW-0732">Signal</keyword>
<accession>A0A0A7CNR4</accession>
<dbReference type="GO" id="GO:0004497">
    <property type="term" value="F:monooxygenase activity"/>
    <property type="evidence" value="ECO:0007669"/>
    <property type="project" value="InterPro"/>
</dbReference>
<dbReference type="GO" id="GO:0020037">
    <property type="term" value="F:heme binding"/>
    <property type="evidence" value="ECO:0007669"/>
    <property type="project" value="InterPro"/>
</dbReference>
<evidence type="ECO:0000313" key="7">
    <source>
        <dbReference type="EMBL" id="OQR88197.1"/>
    </source>
</evidence>
<dbReference type="PROSITE" id="PS51393">
    <property type="entry name" value="LIPOXYGENASE_3"/>
    <property type="match status" value="1"/>
</dbReference>
<dbReference type="GO" id="GO:0034440">
    <property type="term" value="P:lipid oxidation"/>
    <property type="evidence" value="ECO:0007669"/>
    <property type="project" value="InterPro"/>
</dbReference>
<organism evidence="6">
    <name type="scientific">Achlya hypogyna</name>
    <name type="common">Oomycete</name>
    <name type="synonym">Protoachlya hypogyna</name>
    <dbReference type="NCBI Taxonomy" id="1202772"/>
    <lineage>
        <taxon>Eukaryota</taxon>
        <taxon>Sar</taxon>
        <taxon>Stramenopiles</taxon>
        <taxon>Oomycota</taxon>
        <taxon>Saprolegniomycetes</taxon>
        <taxon>Saprolegniales</taxon>
        <taxon>Achlyaceae</taxon>
        <taxon>Achlya</taxon>
    </lineage>
</organism>
<keyword evidence="3" id="KW-0560">Oxidoreductase</keyword>
<dbReference type="Gene3D" id="1.10.630.10">
    <property type="entry name" value="Cytochrome P450"/>
    <property type="match status" value="1"/>
</dbReference>
<dbReference type="SUPFAM" id="SSF48264">
    <property type="entry name" value="Cytochrome P450"/>
    <property type="match status" value="1"/>
</dbReference>
<feature type="chain" id="PRO_5002026869" evidence="4">
    <location>
        <begin position="20"/>
        <end position="957"/>
    </location>
</feature>
<dbReference type="InterPro" id="IPR036226">
    <property type="entry name" value="LipOase_C_sf"/>
</dbReference>
<dbReference type="SUPFAM" id="SSF48484">
    <property type="entry name" value="Lipoxigenase"/>
    <property type="match status" value="1"/>
</dbReference>
<keyword evidence="2" id="KW-0223">Dioxygenase</keyword>
<dbReference type="InterPro" id="IPR013819">
    <property type="entry name" value="LipOase_C"/>
</dbReference>
<dbReference type="GO" id="GO:0016705">
    <property type="term" value="F:oxidoreductase activity, acting on paired donors, with incorporation or reduction of molecular oxygen"/>
    <property type="evidence" value="ECO:0007669"/>
    <property type="project" value="InterPro"/>
</dbReference>
<dbReference type="GO" id="GO:0005506">
    <property type="term" value="F:iron ion binding"/>
    <property type="evidence" value="ECO:0007669"/>
    <property type="project" value="InterPro"/>
</dbReference>
<dbReference type="AlphaFoldDB" id="A0A0A7CNR4"/>
<dbReference type="InterPro" id="IPR036396">
    <property type="entry name" value="Cyt_P450_sf"/>
</dbReference>
<feature type="signal peptide" evidence="4">
    <location>
        <begin position="1"/>
        <end position="19"/>
    </location>
</feature>
<dbReference type="Proteomes" id="UP000243579">
    <property type="component" value="Unassembled WGS sequence"/>
</dbReference>
<evidence type="ECO:0000256" key="1">
    <source>
        <dbReference type="ARBA" id="ARBA00022723"/>
    </source>
</evidence>
<keyword evidence="8" id="KW-1185">Reference proteome</keyword>
<dbReference type="Pfam" id="PF00067">
    <property type="entry name" value="p450"/>
    <property type="match status" value="1"/>
</dbReference>
<proteinExistence type="predicted"/>
<reference evidence="6 8" key="1">
    <citation type="journal article" date="2014" name="Genome Biol. Evol.">
        <title>The secreted proteins of Achlya hypogyna and Thraustotheca clavata identify the ancestral oomycete secretome and reveal gene acquisitions by horizontal gene transfer.</title>
        <authorList>
            <person name="Misner I."/>
            <person name="Blouin N."/>
            <person name="Leonard G."/>
            <person name="Richards T.A."/>
            <person name="Lane C.E."/>
        </authorList>
    </citation>
    <scope>NUCLEOTIDE SEQUENCE</scope>
    <source>
        <strain evidence="6 8">ATCC 48635</strain>
    </source>
</reference>
<evidence type="ECO:0000256" key="4">
    <source>
        <dbReference type="SAM" id="SignalP"/>
    </source>
</evidence>
<dbReference type="Gene3D" id="1.20.245.10">
    <property type="entry name" value="Lipoxygenase-1, Domain 5"/>
    <property type="match status" value="1"/>
</dbReference>
<feature type="domain" description="Lipoxygenase" evidence="5">
    <location>
        <begin position="663"/>
        <end position="821"/>
    </location>
</feature>
<keyword evidence="1" id="KW-0479">Metal-binding</keyword>
<protein>
    <submittedName>
        <fullName evidence="6">Secreted protein</fullName>
    </submittedName>
</protein>
<dbReference type="EMBL" id="JNBR01001404">
    <property type="protein sequence ID" value="OQR88197.1"/>
    <property type="molecule type" value="Genomic_DNA"/>
</dbReference>
<evidence type="ECO:0000313" key="6">
    <source>
        <dbReference type="EMBL" id="AIG56100.1"/>
    </source>
</evidence>
<name>A0A0A7CNR4_ACHHY</name>
<evidence type="ECO:0000259" key="5">
    <source>
        <dbReference type="PROSITE" id="PS51393"/>
    </source>
</evidence>
<dbReference type="Pfam" id="PF00305">
    <property type="entry name" value="Lipoxygenase"/>
    <property type="match status" value="1"/>
</dbReference>
<dbReference type="OrthoDB" id="75140at2759"/>
<dbReference type="InterPro" id="IPR001128">
    <property type="entry name" value="Cyt_P450"/>
</dbReference>
<dbReference type="GO" id="GO:0016702">
    <property type="term" value="F:oxidoreductase activity, acting on single donors with incorporation of molecular oxygen, incorporation of two atoms of oxygen"/>
    <property type="evidence" value="ECO:0007669"/>
    <property type="project" value="InterPro"/>
</dbReference>
<evidence type="ECO:0000256" key="2">
    <source>
        <dbReference type="ARBA" id="ARBA00022964"/>
    </source>
</evidence>
<gene>
    <name evidence="7" type="ORF">ACHHYP_07150</name>
</gene>
<dbReference type="InterPro" id="IPR000907">
    <property type="entry name" value="LipOase"/>
</dbReference>
<evidence type="ECO:0000313" key="8">
    <source>
        <dbReference type="Proteomes" id="UP000243579"/>
    </source>
</evidence>
<dbReference type="EMBL" id="KM038639">
    <property type="protein sequence ID" value="AIG56100.1"/>
    <property type="molecule type" value="Genomic_DNA"/>
</dbReference>
<dbReference type="PANTHER" id="PTHR11771">
    <property type="entry name" value="LIPOXYGENASE"/>
    <property type="match status" value="1"/>
</dbReference>
<evidence type="ECO:0000256" key="3">
    <source>
        <dbReference type="ARBA" id="ARBA00023002"/>
    </source>
</evidence>
<sequence>MVSITRLLHLSLAAATVAGAPQGFFQDLISDIRHGIAETLFGLEQLVAAEPVVGFCSPEAIRAFDELIAAGALQRQSAYPKGVQNLVGSTTLTLDGPAFAARQAALLAALSPMAVQTYAPTIRAIVQADHATWAARGGLFSLDDAARTMTFKVFVAVVLGLESPERYTGYRAQLDDYLSYLRVTASVAPPEAVAIRKRLLDTLVRPAITAARARSTPKPSVVDILVAMGSVADADLADEIFALLANGLPGLEGLVVHTLSTMASVEGVVANLATARDVYLAKYPGAARWQHLDELGYANQFLLEVQRTYGAKPSHVFARATKELSVAGVKVPKNRLTAVLLECLNQDPGRWPEPARFDPSRFAVANTSAYEFAPFAMNLLTDRPHGIREALTTTVLQTHVVSLFDFVWSMAPHQNYTVEAGVNAGPVDGLMTVSFRAAPGAVVDTEAWRRLTRPYPEAFNSSLDNPLAADPRLDFLTHSLIQLGNTRFTLWVKPSAATAITIPTTQGVLPKRTLYGTTIQIPTVDEDVKIPKELLEAVKLLQDTAPFVDNFDATWRPGEDMEAYVLSKVGRMWPQVRVHWDDRYSDRALELLVFHGIGQHMVTKLPQPHADGSYYTVALNFMDALEVRAGYAKAGADAFFTSKGKVTKIVRQGVTYVPGDAGWEYAKLCFRGSVIIKITAVDHLIGLHVTAGNYLTTASREQLPPAHPLRRLLKPFTFRAAAINYDASSALFAPKGILHRAFALSEKGMAQTWAAAQTMIRLETFPQHIARQGVDSLSLPFHEDGLAYWDIVHSFASDYLGLYFPSDAAVTGDASVVAFWKALAAVTPLPALSRTALVDATATAIFLVTAMHNHLGGIAEYVSDPAFCPAAWVEGELAGRPGTSVRSAIIMSGTGYLQPNVMEDFTHVLLDDKAKAVARRFTAALRGLVGVVQSRNAKRVLPYRGFDPEIIDMAIGI</sequence>